<dbReference type="Proteomes" id="UP000501466">
    <property type="component" value="Chromosome"/>
</dbReference>
<protein>
    <submittedName>
        <fullName evidence="2">Diguanylate cyclase</fullName>
    </submittedName>
</protein>
<dbReference type="InterPro" id="IPR013976">
    <property type="entry name" value="HDOD"/>
</dbReference>
<feature type="domain" description="HDOD" evidence="1">
    <location>
        <begin position="203"/>
        <end position="389"/>
    </location>
</feature>
<organism evidence="2 3">
    <name type="scientific">Thiosulfativibrio zosterae</name>
    <dbReference type="NCBI Taxonomy" id="2675053"/>
    <lineage>
        <taxon>Bacteria</taxon>
        <taxon>Pseudomonadati</taxon>
        <taxon>Pseudomonadota</taxon>
        <taxon>Gammaproteobacteria</taxon>
        <taxon>Thiotrichales</taxon>
        <taxon>Piscirickettsiaceae</taxon>
        <taxon>Thiosulfativibrio</taxon>
    </lineage>
</organism>
<dbReference type="KEGG" id="tzo:THMIRHAT_10850"/>
<name>A0A6F8PMK8_9GAMM</name>
<dbReference type="Gene3D" id="1.10.3210.10">
    <property type="entry name" value="Hypothetical protein af1432"/>
    <property type="match status" value="1"/>
</dbReference>
<reference evidence="3" key="1">
    <citation type="submission" date="2019-11" db="EMBL/GenBank/DDBJ databases">
        <title>Isolation and characterization of two novel species in the genus Thiomicrorhabdus.</title>
        <authorList>
            <person name="Mochizuki J."/>
            <person name="Kojima H."/>
            <person name="Fukui M."/>
        </authorList>
    </citation>
    <scope>NUCLEOTIDE SEQUENCE [LARGE SCALE GENOMIC DNA]</scope>
    <source>
        <strain evidence="3">AkT22</strain>
    </source>
</reference>
<proteinExistence type="predicted"/>
<dbReference type="Pfam" id="PF08668">
    <property type="entry name" value="HDOD"/>
    <property type="match status" value="1"/>
</dbReference>
<dbReference type="InterPro" id="IPR014408">
    <property type="entry name" value="dGMP_Pdiesterase_EAL/HD-GYP"/>
</dbReference>
<sequence>MSHSSLPVLFNKQPILSTQNTLLGFHLSLDVVGQKTLDEAQWQDAIAELNIEVEKSGGFDNLTKGLRTFYSAPTETLKVSSLPNFSHDNLWIEVHSSVIENKTYLTNLKEILGQGIRLSIQDYQGSEKDKKLLSIAHTVKISSQAHSLDHIKVLTQALPNNTDVILTHVDNEELREKLLAAGFTQFEGHFFTEPVIAIQAKPLEGSRLALVKLLASLNNPDITFEEVVNLIKTDAVLSHKLLSAINHPSNDLPHFIDNLKEAVSFMGLKRLKFWVNMIMMSQVDDVPKELLATALIRAKFLEAVAVHTGHQVDSERFFMVGLFSTLNAFLKVPMVDIVDKLPITDEIKIALTQQKGSMGKALFIVRALEQGNTQFIMMGHEGMNIMEISSSYMKASGWANQTLSAL</sequence>
<dbReference type="AlphaFoldDB" id="A0A6F8PMK8"/>
<accession>A0A6F8PMK8</accession>
<gene>
    <name evidence="2" type="ORF">THMIRHAT_10850</name>
</gene>
<dbReference type="InterPro" id="IPR052340">
    <property type="entry name" value="RNase_Y/CdgJ"/>
</dbReference>
<dbReference type="PANTHER" id="PTHR33525">
    <property type="match status" value="1"/>
</dbReference>
<dbReference type="SUPFAM" id="SSF109604">
    <property type="entry name" value="HD-domain/PDEase-like"/>
    <property type="match status" value="1"/>
</dbReference>
<dbReference type="SUPFAM" id="SSF141868">
    <property type="entry name" value="EAL domain-like"/>
    <property type="match status" value="1"/>
</dbReference>
<dbReference type="PANTHER" id="PTHR33525:SF4">
    <property type="entry name" value="CYCLIC DI-GMP PHOSPHODIESTERASE CDGJ"/>
    <property type="match status" value="1"/>
</dbReference>
<dbReference type="EMBL" id="AP021888">
    <property type="protein sequence ID" value="BBP43339.1"/>
    <property type="molecule type" value="Genomic_DNA"/>
</dbReference>
<evidence type="ECO:0000259" key="1">
    <source>
        <dbReference type="PROSITE" id="PS51833"/>
    </source>
</evidence>
<dbReference type="PIRSF" id="PIRSF003180">
    <property type="entry name" value="DiGMPpdiest_YuxH"/>
    <property type="match status" value="1"/>
</dbReference>
<keyword evidence="3" id="KW-1185">Reference proteome</keyword>
<dbReference type="PROSITE" id="PS51833">
    <property type="entry name" value="HDOD"/>
    <property type="match status" value="1"/>
</dbReference>
<dbReference type="InterPro" id="IPR035919">
    <property type="entry name" value="EAL_sf"/>
</dbReference>
<evidence type="ECO:0000313" key="2">
    <source>
        <dbReference type="EMBL" id="BBP43339.1"/>
    </source>
</evidence>
<evidence type="ECO:0000313" key="3">
    <source>
        <dbReference type="Proteomes" id="UP000501466"/>
    </source>
</evidence>
<dbReference type="RefSeq" id="WP_173291154.1">
    <property type="nucleotide sequence ID" value="NZ_AP021888.1"/>
</dbReference>